<dbReference type="InterPro" id="IPR029044">
    <property type="entry name" value="Nucleotide-diphossugar_trans"/>
</dbReference>
<dbReference type="InterPro" id="IPR041679">
    <property type="entry name" value="DNA2/NAM7-like_C"/>
</dbReference>
<keyword evidence="11" id="KW-1185">Reference proteome</keyword>
<evidence type="ECO:0000256" key="3">
    <source>
        <dbReference type="ARBA" id="ARBA00012457"/>
    </source>
</evidence>
<keyword evidence="7" id="KW-0863">Zinc-finger</keyword>
<organism evidence="10 11">
    <name type="scientific">Durusdinium trenchii</name>
    <dbReference type="NCBI Taxonomy" id="1381693"/>
    <lineage>
        <taxon>Eukaryota</taxon>
        <taxon>Sar</taxon>
        <taxon>Alveolata</taxon>
        <taxon>Dinophyceae</taxon>
        <taxon>Suessiales</taxon>
        <taxon>Symbiodiniaceae</taxon>
        <taxon>Durusdinium</taxon>
    </lineage>
</organism>
<evidence type="ECO:0000256" key="6">
    <source>
        <dbReference type="ARBA" id="ARBA00048493"/>
    </source>
</evidence>
<sequence length="1741" mass="191453">MAEMPCSPGPSNALRFSRPAIQRQKRKMRRRTKNRLVKNTSSPSTTSCHQRSRESWMMNLIRSTSRRWKRPGNMRSMPAWQSREFRRWAEVKGCHLQGRPGTIPPILMNWELKRPPKLQPGANLTKLSQVTERKKGAWNTLGLEMYSKDRVAIVIMSGGKDSRIGGDVPKGLLDVGLLSHKSIFQLYVERIRRLQHLVQRKFKKAVFIPLYIMCNRENKEVLEDFFRENDFFGLREQDVLFFTQGYFPIFDKHGKFLLSEKHRIAMNPNGNGGIFKALMEEGMVSDMKGRGVTCLFVCSIDNVLAKVGDPVFIGFCETCKAEAGLKTIEKVLPEEQYGIFCSQLHRDVFEDVDGDGKLDAVSKVKADVLEFFELPEELKKRRKQAGSSGMPLELSSGNLSQYFFKVDFVKRVSQQHWKKYHLIPKSVPYIDLKLGHKVEPPKQEKNARRLEVFIFDAFQASRSVVALQVPRSEYAVVKNVSGKDSPSMAVQALGELHQGWIIQAGGSFLGSKAELSDVIRNPWSVQANRRLEVLDTQATTHRRASAGWAVAKLKGGGWWNDWGWNSWWLGDVIAFGQTFVRTGTPLIFPGKALGEQRTLMLGGAERDRTQGHPTQRPRGSCLPAAPPPPAPPVPDEWAEGPEDVRGVDQSAKEEETATASPEAAEPPDAAVSTAVSADLSQTTEFVEMHPHCWLDEVHDVSAAIEEFHQRSTGEPLDAVDDWEEMADDLVAFEELMPWYDLAFLLWSGRLVGSCGDLLRCGEGPEVNVRCQLRPKASVLPRTPGRDLVAFVRDISGEGLALGLSPTASAAFGASFPSAATGVWEKVELLPWTLLHPQPPSWTGRVCTVRWRLHMVDLRAKPTEFLAGNKNLLRLNDGAGSWVKEKLQPGILTVEMCLERTLPLHVELGIMRNSEVQEPEIRALVLADQLCMCLEHRRPETGPHCLCPEALAEALAPLPPPSQATYWDSTADYVASWSPAVDLEAAASAADEDDTRILCNVEITWGERRGSFAVPSGLASAHRMKLRGLVQGADGPTERSSGWFCLRRPGSGAGAGWSGHAGLIAAEVVCDDGTAQPLEVSVGEEDAQIPQTLSLRMTFKLIPGASDAAPKPGQRKSGYIVEFIPKSLPYSCMAVALAELSIASQLLREVILQARAPQRPKRLQAEGEWHADGGDVKLKGLDLKPWKLNPPQELAVRSALQEELSLIHGPPGTGKTTTASALCVLYALSNLDKGEVAAVLYCTPSNDAADVACLRVAVSSSQHFQALSQRRRQEVLAAGGTDDCAICFNTGCNAITACGHHFHRSCLEKAQAAGTRGCPLCRRPLRRPEGGLMALRVYSAEMERGDFPVPKRIDHPSAKPRKVRRVAEAMRPFALHWRCHGLAPGVEATQESLEAGMAYERMLQAGLDSPHFDELRMEYYLALSAARCAELKRADVVFATCISARRGGLSAALQAEGAPELLQVVLDEAGQAPEPEALCPMTLAKNAQKIVLVGDPKQLRPIILSPVAEQMGLNISLLERLSEAPWSEPKLLSLQYRMHEDLNAFPAAYFYGGRVRTDPGILARAPGRLAHPGRPSKPEALLFWSSPSAPEQISQVRTASSSAKSRFNPAEAVRAAELAKALAAKVGGQRVAILTWYNAQVQQLNEILEGTGVYVGGVVSSQGNEWDYVLLSTVRSTPGGLGALEDEHLLDVALTRARLGMCVLGTSETLRRITAWSCFLDHCEAKQLVTGSQPVVLGGDLR</sequence>
<dbReference type="CDD" id="cd18808">
    <property type="entry name" value="SF1_C_Upf1"/>
    <property type="match status" value="1"/>
</dbReference>
<comment type="caution">
    <text evidence="10">The sequence shown here is derived from an EMBL/GenBank/DDBJ whole genome shotgun (WGS) entry which is preliminary data.</text>
</comment>
<dbReference type="Pfam" id="PF13087">
    <property type="entry name" value="AAA_12"/>
    <property type="match status" value="1"/>
</dbReference>
<dbReference type="PROSITE" id="PS50089">
    <property type="entry name" value="ZF_RING_2"/>
    <property type="match status" value="1"/>
</dbReference>
<feature type="compositionally biased region" description="Low complexity" evidence="8">
    <location>
        <begin position="657"/>
        <end position="670"/>
    </location>
</feature>
<comment type="catalytic activity">
    <reaction evidence="6">
        <text>N-acetyl-alpha-D-glucosamine 1-phosphate + UTP + H(+) = UDP-N-acetyl-alpha-D-glucosamine + diphosphate</text>
        <dbReference type="Rhea" id="RHEA:13509"/>
        <dbReference type="ChEBI" id="CHEBI:15378"/>
        <dbReference type="ChEBI" id="CHEBI:33019"/>
        <dbReference type="ChEBI" id="CHEBI:46398"/>
        <dbReference type="ChEBI" id="CHEBI:57705"/>
        <dbReference type="ChEBI" id="CHEBI:57776"/>
        <dbReference type="EC" id="2.7.7.23"/>
    </reaction>
</comment>
<dbReference type="InterPro" id="IPR027417">
    <property type="entry name" value="P-loop_NTPase"/>
</dbReference>
<dbReference type="Gene3D" id="3.90.550.10">
    <property type="entry name" value="Spore Coat Polysaccharide Biosynthesis Protein SpsA, Chain A"/>
    <property type="match status" value="1"/>
</dbReference>
<evidence type="ECO:0000313" key="10">
    <source>
        <dbReference type="EMBL" id="CAK9053463.1"/>
    </source>
</evidence>
<evidence type="ECO:0000256" key="4">
    <source>
        <dbReference type="ARBA" id="ARBA00022679"/>
    </source>
</evidence>
<protein>
    <recommendedName>
        <fullName evidence="3">UDP-N-acetylglucosamine diphosphorylase</fullName>
        <ecNumber evidence="3">2.7.7.23</ecNumber>
    </recommendedName>
</protein>
<dbReference type="Proteomes" id="UP001642464">
    <property type="component" value="Unassembled WGS sequence"/>
</dbReference>
<evidence type="ECO:0000256" key="2">
    <source>
        <dbReference type="ARBA" id="ARBA00010401"/>
    </source>
</evidence>
<name>A0ABP0MQU7_9DINO</name>
<feature type="domain" description="RING-type" evidence="9">
    <location>
        <begin position="1283"/>
        <end position="1321"/>
    </location>
</feature>
<reference evidence="10 11" key="1">
    <citation type="submission" date="2024-02" db="EMBL/GenBank/DDBJ databases">
        <authorList>
            <person name="Chen Y."/>
            <person name="Shah S."/>
            <person name="Dougan E. K."/>
            <person name="Thang M."/>
            <person name="Chan C."/>
        </authorList>
    </citation>
    <scope>NUCLEOTIDE SEQUENCE [LARGE SCALE GENOMIC DNA]</scope>
</reference>
<feature type="compositionally biased region" description="Basic and acidic residues" evidence="8">
    <location>
        <begin position="642"/>
        <end position="655"/>
    </location>
</feature>
<dbReference type="PANTHER" id="PTHR11952:SF2">
    <property type="entry name" value="LD24639P"/>
    <property type="match status" value="1"/>
</dbReference>
<evidence type="ECO:0000256" key="7">
    <source>
        <dbReference type="PROSITE-ProRule" id="PRU00175"/>
    </source>
</evidence>
<feature type="region of interest" description="Disordered" evidence="8">
    <location>
        <begin position="1"/>
        <end position="52"/>
    </location>
</feature>
<keyword evidence="4" id="KW-0808">Transferase</keyword>
<evidence type="ECO:0000256" key="8">
    <source>
        <dbReference type="SAM" id="MobiDB-lite"/>
    </source>
</evidence>
<dbReference type="EMBL" id="CAXAMM010023335">
    <property type="protein sequence ID" value="CAK9053463.1"/>
    <property type="molecule type" value="Genomic_DNA"/>
</dbReference>
<dbReference type="Pfam" id="PF01704">
    <property type="entry name" value="UDPGP"/>
    <property type="match status" value="1"/>
</dbReference>
<keyword evidence="5" id="KW-0548">Nucleotidyltransferase</keyword>
<dbReference type="Gene3D" id="3.30.40.10">
    <property type="entry name" value="Zinc/RING finger domain, C3HC4 (zinc finger)"/>
    <property type="match status" value="1"/>
</dbReference>
<dbReference type="InterPro" id="IPR047187">
    <property type="entry name" value="SF1_C_Upf1"/>
</dbReference>
<dbReference type="SUPFAM" id="SSF52540">
    <property type="entry name" value="P-loop containing nucleoside triphosphate hydrolases"/>
    <property type="match status" value="1"/>
</dbReference>
<keyword evidence="7" id="KW-0862">Zinc</keyword>
<accession>A0ABP0MQU7</accession>
<evidence type="ECO:0000259" key="9">
    <source>
        <dbReference type="PROSITE" id="PS50089"/>
    </source>
</evidence>
<feature type="compositionally biased region" description="Pro residues" evidence="8">
    <location>
        <begin position="624"/>
        <end position="634"/>
    </location>
</feature>
<feature type="region of interest" description="Disordered" evidence="8">
    <location>
        <begin position="604"/>
        <end position="675"/>
    </location>
</feature>
<feature type="compositionally biased region" description="Basic residues" evidence="8">
    <location>
        <begin position="23"/>
        <end position="36"/>
    </location>
</feature>
<evidence type="ECO:0000256" key="1">
    <source>
        <dbReference type="ARBA" id="ARBA00005208"/>
    </source>
</evidence>
<dbReference type="SUPFAM" id="SSF53448">
    <property type="entry name" value="Nucleotide-diphospho-sugar transferases"/>
    <property type="match status" value="1"/>
</dbReference>
<dbReference type="InterPro" id="IPR039741">
    <property type="entry name" value="UDP-sugar_pyrophosphorylase"/>
</dbReference>
<dbReference type="Pfam" id="PF13639">
    <property type="entry name" value="zf-RING_2"/>
    <property type="match status" value="1"/>
</dbReference>
<dbReference type="InterPro" id="IPR002618">
    <property type="entry name" value="UDPGP_fam"/>
</dbReference>
<dbReference type="PANTHER" id="PTHR11952">
    <property type="entry name" value="UDP- GLUCOSE PYROPHOSPHORYLASE"/>
    <property type="match status" value="1"/>
</dbReference>
<comment type="similarity">
    <text evidence="2">Belongs to the UDPGP type 1 family.</text>
</comment>
<dbReference type="SMART" id="SM00184">
    <property type="entry name" value="RING"/>
    <property type="match status" value="1"/>
</dbReference>
<dbReference type="Gene3D" id="3.40.50.300">
    <property type="entry name" value="P-loop containing nucleotide triphosphate hydrolases"/>
    <property type="match status" value="2"/>
</dbReference>
<evidence type="ECO:0000313" key="11">
    <source>
        <dbReference type="Proteomes" id="UP001642464"/>
    </source>
</evidence>
<dbReference type="InterPro" id="IPR041677">
    <property type="entry name" value="DNA2/NAM7_AAA_11"/>
</dbReference>
<dbReference type="InterPro" id="IPR013083">
    <property type="entry name" value="Znf_RING/FYVE/PHD"/>
</dbReference>
<keyword evidence="7" id="KW-0479">Metal-binding</keyword>
<dbReference type="EC" id="2.7.7.23" evidence="3"/>
<feature type="compositionally biased region" description="Polar residues" evidence="8">
    <location>
        <begin position="37"/>
        <end position="49"/>
    </location>
</feature>
<proteinExistence type="inferred from homology"/>
<dbReference type="InterPro" id="IPR001841">
    <property type="entry name" value="Znf_RING"/>
</dbReference>
<evidence type="ECO:0000256" key="5">
    <source>
        <dbReference type="ARBA" id="ARBA00022695"/>
    </source>
</evidence>
<gene>
    <name evidence="10" type="ORF">SCF082_LOCUS29109</name>
</gene>
<comment type="pathway">
    <text evidence="1">Nucleotide-sugar biosynthesis; UDP-N-acetyl-alpha-D-glucosamine biosynthesis; UDP-N-acetyl-alpha-D-glucosamine from N-acetyl-alpha-D-glucosamine 1-phosphate: step 1/1.</text>
</comment>
<dbReference type="Pfam" id="PF13086">
    <property type="entry name" value="AAA_11"/>
    <property type="match status" value="2"/>
</dbReference>